<proteinExistence type="inferred from homology"/>
<dbReference type="PANTHER" id="PTHR33453:SF46">
    <property type="entry name" value="RRNA N-GLYCOSYLASE"/>
    <property type="match status" value="1"/>
</dbReference>
<keyword evidence="1" id="KW-0652">Protein synthesis inhibitor</keyword>
<dbReference type="SUPFAM" id="SSF56371">
    <property type="entry name" value="Ribosome inactivating proteins (RIP)"/>
    <property type="match status" value="1"/>
</dbReference>
<dbReference type="GO" id="GO:0006952">
    <property type="term" value="P:defense response"/>
    <property type="evidence" value="ECO:0007669"/>
    <property type="project" value="UniProtKB-KW"/>
</dbReference>
<gene>
    <name evidence="2" type="primary">LOC100126914</name>
</gene>
<organism evidence="2 3">
    <name type="scientific">Zea mays</name>
    <name type="common">Maize</name>
    <dbReference type="NCBI Taxonomy" id="4577"/>
    <lineage>
        <taxon>Eukaryota</taxon>
        <taxon>Viridiplantae</taxon>
        <taxon>Streptophyta</taxon>
        <taxon>Embryophyta</taxon>
        <taxon>Tracheophyta</taxon>
        <taxon>Spermatophyta</taxon>
        <taxon>Magnoliopsida</taxon>
        <taxon>Liliopsida</taxon>
        <taxon>Poales</taxon>
        <taxon>Poaceae</taxon>
        <taxon>PACMAD clade</taxon>
        <taxon>Panicoideae</taxon>
        <taxon>Andropogonodae</taxon>
        <taxon>Andropogoneae</taxon>
        <taxon>Tripsacinae</taxon>
        <taxon>Zea</taxon>
    </lineage>
</organism>
<protein>
    <recommendedName>
        <fullName evidence="1">rRNA N-glycosylase</fullName>
        <ecNumber evidence="1">3.2.2.22</ecNumber>
    </recommendedName>
</protein>
<dbReference type="KEGG" id="zma:100126914"/>
<evidence type="ECO:0000313" key="3">
    <source>
        <dbReference type="Proteomes" id="UP000007305"/>
    </source>
</evidence>
<reference evidence="2" key="2">
    <citation type="submission" date="2019-07" db="EMBL/GenBank/DDBJ databases">
        <authorList>
            <person name="Seetharam A."/>
            <person name="Woodhouse M."/>
            <person name="Cannon E."/>
        </authorList>
    </citation>
    <scope>NUCLEOTIDE SEQUENCE [LARGE SCALE GENOMIC DNA]</scope>
    <source>
        <strain evidence="2">cv. B73</strain>
    </source>
</reference>
<dbReference type="RefSeq" id="XP_008652710.1">
    <property type="nucleotide sequence ID" value="XM_008654488.2"/>
</dbReference>
<keyword evidence="1" id="KW-0378">Hydrolase</keyword>
<dbReference type="Gramene" id="Zm00001eb312800_T001">
    <property type="protein sequence ID" value="Zm00001eb312800_P001"/>
    <property type="gene ID" value="Zm00001eb312800"/>
</dbReference>
<dbReference type="Gene3D" id="3.40.420.10">
    <property type="entry name" value="Ricin (A subunit), domain 1"/>
    <property type="match status" value="1"/>
</dbReference>
<dbReference type="EnsemblPlants" id="Zm00001eb312800_T001">
    <property type="protein sequence ID" value="Zm00001eb312800_P001"/>
    <property type="gene ID" value="Zm00001eb312800"/>
</dbReference>
<dbReference type="Proteomes" id="UP000007305">
    <property type="component" value="Chromosome 7"/>
</dbReference>
<dbReference type="PANTHER" id="PTHR33453">
    <property type="match status" value="1"/>
</dbReference>
<dbReference type="InterPro" id="IPR016138">
    <property type="entry name" value="Ribosome_inactivat_prot_sub1"/>
</dbReference>
<keyword evidence="3" id="KW-1185">Reference proteome</keyword>
<accession>A0A804QBH5</accession>
<keyword evidence="1" id="KW-0800">Toxin</keyword>
<dbReference type="OrthoDB" id="633546at2759"/>
<reference evidence="2" key="3">
    <citation type="submission" date="2021-05" db="UniProtKB">
        <authorList>
            <consortium name="EnsemblPlants"/>
        </authorList>
    </citation>
    <scope>IDENTIFICATION</scope>
    <source>
        <strain evidence="2">cv. B73</strain>
    </source>
</reference>
<sequence>MVINSRSSRPQPQLVCSIIVCFATCCFAPPPPIHHMYVDITTQTYNSLYIELASLLKIPIGPVYDPQEVMQRYVLGPRRFGFYDEPPEWIYIHVVGEEQDRVILAIAIDDLCLIGFSNASDHWYKFNGQSSSFKGLPGATVLPIRQNYQDLIKGHANLWKVPLGKKSAIHATKQLASYDRAVTPDSELKDGLVRFVVMMCEGMRFRSIRDMFSSLSGNNWEEETFITELQAKSVVYWSQLSMLLIRWELTGRLPGGPKWGAVDGRYNSMAKHVQETINVNDANDALTIIDFLLRPTEEVDTGN</sequence>
<dbReference type="InterPro" id="IPR001574">
    <property type="entry name" value="Ribosome_inactivat_prot"/>
</dbReference>
<evidence type="ECO:0000256" key="1">
    <source>
        <dbReference type="RuleBase" id="RU004915"/>
    </source>
</evidence>
<dbReference type="GO" id="GO:0017148">
    <property type="term" value="P:negative regulation of translation"/>
    <property type="evidence" value="ECO:0007669"/>
    <property type="project" value="UniProtKB-KW"/>
</dbReference>
<dbReference type="Pfam" id="PF00161">
    <property type="entry name" value="RIP"/>
    <property type="match status" value="1"/>
</dbReference>
<dbReference type="GO" id="GO:0090729">
    <property type="term" value="F:toxin activity"/>
    <property type="evidence" value="ECO:0007669"/>
    <property type="project" value="UniProtKB-KW"/>
</dbReference>
<comment type="similarity">
    <text evidence="1">Belongs to the ribosome-inactivating protein family.</text>
</comment>
<comment type="catalytic activity">
    <reaction evidence="1">
        <text>Endohydrolysis of the N-glycosidic bond at one specific adenosine on the 28S rRNA.</text>
        <dbReference type="EC" id="3.2.2.22"/>
    </reaction>
</comment>
<keyword evidence="1" id="KW-0611">Plant defense</keyword>
<evidence type="ECO:0000313" key="2">
    <source>
        <dbReference type="EnsemblPlants" id="Zm00001eb312800_P001"/>
    </source>
</evidence>
<dbReference type="EC" id="3.2.2.22" evidence="1"/>
<dbReference type="AlphaFoldDB" id="A0A804QBH5"/>
<dbReference type="InParanoid" id="A0A804QBH5"/>
<reference evidence="3" key="1">
    <citation type="submission" date="2015-12" db="EMBL/GenBank/DDBJ databases">
        <title>Update maize B73 reference genome by single molecule sequencing technologies.</title>
        <authorList>
            <consortium name="Maize Genome Sequencing Project"/>
            <person name="Ware D."/>
        </authorList>
    </citation>
    <scope>NUCLEOTIDE SEQUENCE [LARGE SCALE GENOMIC DNA]</scope>
    <source>
        <strain evidence="3">cv. B73</strain>
    </source>
</reference>
<dbReference type="GO" id="GO:0030598">
    <property type="term" value="F:rRNA N-glycosylase activity"/>
    <property type="evidence" value="ECO:0007669"/>
    <property type="project" value="UniProtKB-EC"/>
</dbReference>
<name>A0A804QBH5_MAIZE</name>
<dbReference type="FunCoup" id="A0A804QBH5">
    <property type="interactions" value="11"/>
</dbReference>
<dbReference type="GeneID" id="100126914"/>
<dbReference type="InterPro" id="IPR036041">
    <property type="entry name" value="Ribosome-inact_prot_sf"/>
</dbReference>